<sequence>MSNLSIHELRAFISTASRPYHLLYDTIDDSDDPDDGTPDAIFQGVLLNTLGDINFGNWFPQTYQGRLWNILAKQKGTKVDGSRTNMMFLHCYRLHKLENNIHEILFHTSSVETKISAMPLYHRQRYNSLLLRALIIWAQSHIFGVTFIRDSGTEVADISTPDICAPAFPAGAAQNHHEDAETILCGVITHLIWPAHGTAGYWEHAGRHNWDHHVASIIKQAFVRTAHPELLLALIKLRKPVQHQGRTPSEREMRALKEARARYASVLADFEYWMQQVMQAAPGAEVWEWNSENQQLLHVWSALREHRACDGGGEVAKQALHAGRGAMDLD</sequence>
<proteinExistence type="predicted"/>
<accession>W7HL44</accession>
<reference evidence="1 2" key="1">
    <citation type="submission" date="2013-05" db="EMBL/GenBank/DDBJ databases">
        <title>Drechslerella stenobrocha genome reveals carnivorous origination and mechanical trapping mechanism of predatory fungi.</title>
        <authorList>
            <person name="Liu X."/>
            <person name="Zhang W."/>
            <person name="Liu K."/>
        </authorList>
    </citation>
    <scope>NUCLEOTIDE SEQUENCE [LARGE SCALE GENOMIC DNA]</scope>
    <source>
        <strain evidence="1 2">248</strain>
    </source>
</reference>
<gene>
    <name evidence="1" type="ORF">DRE_07372</name>
</gene>
<evidence type="ECO:0000313" key="2">
    <source>
        <dbReference type="Proteomes" id="UP000024837"/>
    </source>
</evidence>
<dbReference type="OrthoDB" id="5427901at2759"/>
<evidence type="ECO:0000313" key="1">
    <source>
        <dbReference type="EMBL" id="EWC43754.1"/>
    </source>
</evidence>
<dbReference type="Proteomes" id="UP000024837">
    <property type="component" value="Unassembled WGS sequence"/>
</dbReference>
<dbReference type="EMBL" id="KI966453">
    <property type="protein sequence ID" value="EWC43754.1"/>
    <property type="molecule type" value="Genomic_DNA"/>
</dbReference>
<protein>
    <submittedName>
        <fullName evidence="1">Uncharacterized protein</fullName>
    </submittedName>
</protein>
<keyword evidence="2" id="KW-1185">Reference proteome</keyword>
<dbReference type="HOGENOM" id="CLU_842055_0_0_1"/>
<dbReference type="AlphaFoldDB" id="W7HL44"/>
<organism evidence="1 2">
    <name type="scientific">Drechslerella stenobrocha 248</name>
    <dbReference type="NCBI Taxonomy" id="1043628"/>
    <lineage>
        <taxon>Eukaryota</taxon>
        <taxon>Fungi</taxon>
        <taxon>Dikarya</taxon>
        <taxon>Ascomycota</taxon>
        <taxon>Pezizomycotina</taxon>
        <taxon>Orbiliomycetes</taxon>
        <taxon>Orbiliales</taxon>
        <taxon>Orbiliaceae</taxon>
        <taxon>Drechslerella</taxon>
    </lineage>
</organism>
<name>W7HL44_9PEZI</name>